<dbReference type="RefSeq" id="WP_367886842.1">
    <property type="nucleotide sequence ID" value="NZ_CP130612.1"/>
</dbReference>
<gene>
    <name evidence="12" type="ORF">Strain138_000375</name>
</gene>
<proteinExistence type="inferred from homology"/>
<dbReference type="Pfam" id="PF07715">
    <property type="entry name" value="Plug"/>
    <property type="match status" value="1"/>
</dbReference>
<keyword evidence="4 8" id="KW-0812">Transmembrane</keyword>
<evidence type="ECO:0000256" key="6">
    <source>
        <dbReference type="ARBA" id="ARBA00023136"/>
    </source>
</evidence>
<evidence type="ECO:0000256" key="7">
    <source>
        <dbReference type="ARBA" id="ARBA00023237"/>
    </source>
</evidence>
<keyword evidence="12" id="KW-0675">Receptor</keyword>
<organism evidence="12">
    <name type="scientific">Pseudogemmatithrix spongiicola</name>
    <dbReference type="NCBI Taxonomy" id="3062599"/>
    <lineage>
        <taxon>Bacteria</taxon>
        <taxon>Pseudomonadati</taxon>
        <taxon>Gemmatimonadota</taxon>
        <taxon>Gemmatimonadia</taxon>
        <taxon>Gemmatimonadales</taxon>
        <taxon>Gemmatimonadaceae</taxon>
        <taxon>Pseudogemmatithrix</taxon>
    </lineage>
</organism>
<dbReference type="PANTHER" id="PTHR30069:SF28">
    <property type="entry name" value="TONB-DEPENDENT RECEPTOR YNCD-RELATED"/>
    <property type="match status" value="1"/>
</dbReference>
<keyword evidence="7 8" id="KW-0998">Cell outer membrane</keyword>
<comment type="similarity">
    <text evidence="8 9">Belongs to the TonB-dependent receptor family.</text>
</comment>
<dbReference type="Gene3D" id="2.60.40.1120">
    <property type="entry name" value="Carboxypeptidase-like, regulatory domain"/>
    <property type="match status" value="1"/>
</dbReference>
<dbReference type="GO" id="GO:0044718">
    <property type="term" value="P:siderophore transmembrane transport"/>
    <property type="evidence" value="ECO:0007669"/>
    <property type="project" value="TreeGrafter"/>
</dbReference>
<dbReference type="SUPFAM" id="SSF49464">
    <property type="entry name" value="Carboxypeptidase regulatory domain-like"/>
    <property type="match status" value="1"/>
</dbReference>
<dbReference type="GO" id="GO:0009279">
    <property type="term" value="C:cell outer membrane"/>
    <property type="evidence" value="ECO:0007669"/>
    <property type="project" value="UniProtKB-SubCell"/>
</dbReference>
<reference evidence="12" key="1">
    <citation type="submission" date="2023-07" db="EMBL/GenBank/DDBJ databases">
        <authorList>
            <person name="Haufschild T."/>
            <person name="Kallscheuer N."/>
            <person name="Hammer J."/>
            <person name="Kohn T."/>
            <person name="Kabuu M."/>
            <person name="Jogler M."/>
            <person name="Wohfarth N."/>
            <person name="Heuer A."/>
            <person name="Rohde M."/>
            <person name="van Teeseling M.C.F."/>
            <person name="Jogler C."/>
        </authorList>
    </citation>
    <scope>NUCLEOTIDE SEQUENCE</scope>
    <source>
        <strain evidence="12">Strain 138</strain>
    </source>
</reference>
<evidence type="ECO:0000259" key="11">
    <source>
        <dbReference type="Pfam" id="PF07715"/>
    </source>
</evidence>
<evidence type="ECO:0000256" key="9">
    <source>
        <dbReference type="RuleBase" id="RU003357"/>
    </source>
</evidence>
<keyword evidence="2 8" id="KW-0813">Transport</keyword>
<dbReference type="SUPFAM" id="SSF56935">
    <property type="entry name" value="Porins"/>
    <property type="match status" value="1"/>
</dbReference>
<keyword evidence="3 8" id="KW-1134">Transmembrane beta strand</keyword>
<feature type="domain" description="TonB-dependent receptor-like beta-barrel" evidence="10">
    <location>
        <begin position="289"/>
        <end position="711"/>
    </location>
</feature>
<dbReference type="InterPro" id="IPR008969">
    <property type="entry name" value="CarboxyPept-like_regulatory"/>
</dbReference>
<keyword evidence="6 8" id="KW-0472">Membrane</keyword>
<dbReference type="InterPro" id="IPR036942">
    <property type="entry name" value="Beta-barrel_TonB_sf"/>
</dbReference>
<dbReference type="InterPro" id="IPR037066">
    <property type="entry name" value="Plug_dom_sf"/>
</dbReference>
<dbReference type="AlphaFoldDB" id="A0AA49JSD8"/>
<dbReference type="InterPro" id="IPR039426">
    <property type="entry name" value="TonB-dep_rcpt-like"/>
</dbReference>
<comment type="subcellular location">
    <subcellularLocation>
        <location evidence="1 8">Cell outer membrane</location>
        <topology evidence="1 8">Multi-pass membrane protein</topology>
    </subcellularLocation>
</comment>
<feature type="domain" description="TonB-dependent receptor plug" evidence="11">
    <location>
        <begin position="127"/>
        <end position="237"/>
    </location>
</feature>
<dbReference type="EMBL" id="CP130612">
    <property type="protein sequence ID" value="WKW11140.1"/>
    <property type="molecule type" value="Genomic_DNA"/>
</dbReference>
<keyword evidence="5 9" id="KW-0798">TonB box</keyword>
<dbReference type="Gene3D" id="2.170.130.10">
    <property type="entry name" value="TonB-dependent receptor, plug domain"/>
    <property type="match status" value="1"/>
</dbReference>
<protein>
    <submittedName>
        <fullName evidence="12">TonB-dependent receptor</fullName>
    </submittedName>
</protein>
<dbReference type="InterPro" id="IPR012910">
    <property type="entry name" value="Plug_dom"/>
</dbReference>
<dbReference type="PANTHER" id="PTHR30069">
    <property type="entry name" value="TONB-DEPENDENT OUTER MEMBRANE RECEPTOR"/>
    <property type="match status" value="1"/>
</dbReference>
<evidence type="ECO:0000256" key="2">
    <source>
        <dbReference type="ARBA" id="ARBA00022448"/>
    </source>
</evidence>
<dbReference type="CDD" id="cd01347">
    <property type="entry name" value="ligand_gated_channel"/>
    <property type="match status" value="1"/>
</dbReference>
<dbReference type="Pfam" id="PF00593">
    <property type="entry name" value="TonB_dep_Rec_b-barrel"/>
    <property type="match status" value="1"/>
</dbReference>
<dbReference type="Gene3D" id="2.40.170.20">
    <property type="entry name" value="TonB-dependent receptor, beta-barrel domain"/>
    <property type="match status" value="1"/>
</dbReference>
<evidence type="ECO:0000256" key="3">
    <source>
        <dbReference type="ARBA" id="ARBA00022452"/>
    </source>
</evidence>
<evidence type="ECO:0000259" key="10">
    <source>
        <dbReference type="Pfam" id="PF00593"/>
    </source>
</evidence>
<evidence type="ECO:0000256" key="4">
    <source>
        <dbReference type="ARBA" id="ARBA00022692"/>
    </source>
</evidence>
<sequence>MALGLGPRVVHAQPSDAIDSRDFRTRAARVVGRVTDAQSGAPVSGANVSIESIASAVTNANGDYVLASVAAGRHTLVVRAVGYVRQAEPIAVPNEGELRVNIALAAVPRGLAQIVVTGTRAEQEIGNIPAALSVVRASDVQLARQSTNIDESLRRVPGLAMRVQTGGSSRSTVSIRGAGAQSSFGARGVRILVDGIPKNNAGGSAQDFINIDLASVQRVEVVRGPSSALYGNQAGGVINFITEEGTDTPVREVRQWAGSDGYFKSHVKAGGRVGNVSYFTSAFRAQLGGWRQFSGFENTGFNSKFGYQFGNGATLTTIFAYDKLLQRIPGSLTAAEMAANPQQANPALVSTGGVRGDIDEFRAAVALRAPVGSTGQIELTGYYVPRPIYSTFSGPIRNSQFFINRGATARFLSSAALFGRANRLTVGLDYQGTPLSNSIFNRTTGAASQQLQENLGSVGLYVQNEFTLRPGVLVNAGGRYDQISFGFDNLMRPGAPGSKFTQRYTRFTPKVGLVVKPSENLSLYANYSEGYEAPVSEQLRNSPITGGEFVLNQGLSPQVVRSSELGAKGQRGERLSFEVAAFSQSINNFIVTRNFPRGDGTTFAASLNAAEVQQLGLEVGATVVIARPLTLAATYTFSDYTFERFQAAGDDFGGNRLAGIPRQAAFVELSYRRESGAYAQADVRSAASFFLNDANTVSNAAYTVVGIRIGHENIRMGSVRLGPFVAVDNLLDERYVSMAEINNGVQRFFNPMPGRNLLVGISVRPNLP</sequence>
<accession>A0AA49JSD8</accession>
<name>A0AA49JSD8_9BACT</name>
<evidence type="ECO:0000313" key="12">
    <source>
        <dbReference type="EMBL" id="WKW11140.1"/>
    </source>
</evidence>
<dbReference type="Pfam" id="PF13620">
    <property type="entry name" value="CarboxypepD_reg"/>
    <property type="match status" value="1"/>
</dbReference>
<dbReference type="GO" id="GO:0015344">
    <property type="term" value="F:siderophore uptake transmembrane transporter activity"/>
    <property type="evidence" value="ECO:0007669"/>
    <property type="project" value="TreeGrafter"/>
</dbReference>
<evidence type="ECO:0000256" key="8">
    <source>
        <dbReference type="PROSITE-ProRule" id="PRU01360"/>
    </source>
</evidence>
<evidence type="ECO:0000256" key="1">
    <source>
        <dbReference type="ARBA" id="ARBA00004571"/>
    </source>
</evidence>
<evidence type="ECO:0000256" key="5">
    <source>
        <dbReference type="ARBA" id="ARBA00023077"/>
    </source>
</evidence>
<dbReference type="PROSITE" id="PS52016">
    <property type="entry name" value="TONB_DEPENDENT_REC_3"/>
    <property type="match status" value="1"/>
</dbReference>
<dbReference type="InterPro" id="IPR000531">
    <property type="entry name" value="Beta-barrel_TonB"/>
</dbReference>